<dbReference type="InterPro" id="IPR050109">
    <property type="entry name" value="HTH-type_TetR-like_transc_reg"/>
</dbReference>
<keyword evidence="7" id="KW-1185">Reference proteome</keyword>
<accession>A0ABW9QRN5</accession>
<sequence>MSESPYQKRRILRLSKDQTQRADARENRRRLVEAARSAFASGESVALEDIAARADVGIGTLYRHFPKREALVAAVYHDQIEDLRAGADALLAWHAPLEALRRWMDLFAEWATAKRGMVETLAAMRRSGALDFDASRGEIEGILATLLAAGRDAGVLRADADPADVRSLLAGALAVAEDPTQAGRLFDLVLDAVKAGRP</sequence>
<evidence type="ECO:0000256" key="2">
    <source>
        <dbReference type="ARBA" id="ARBA00023125"/>
    </source>
</evidence>
<dbReference type="EMBL" id="WJHE01000314">
    <property type="protein sequence ID" value="MST32505.1"/>
    <property type="molecule type" value="Genomic_DNA"/>
</dbReference>
<reference evidence="6 7" key="1">
    <citation type="submission" date="2019-11" db="EMBL/GenBank/DDBJ databases">
        <title>Acidiferrimicrobium australis gen. nov., sp. nov., an acidophilic and obligately heterotrophic, member of the Actinobacteria that catalyses dissimilatory oxido- reduction of iron isolated from metal-rich acidic water in Chile.</title>
        <authorList>
            <person name="Gonzalez D."/>
            <person name="Huber K."/>
            <person name="Hedrich S."/>
            <person name="Rojas-Villalobos C."/>
            <person name="Quatrini R."/>
            <person name="Dinamarca M.A."/>
            <person name="Schwarz A."/>
            <person name="Canales C."/>
            <person name="Nancucheo I."/>
        </authorList>
    </citation>
    <scope>NUCLEOTIDE SEQUENCE [LARGE SCALE GENOMIC DNA]</scope>
    <source>
        <strain evidence="6 7">USS-CCA1</strain>
    </source>
</reference>
<proteinExistence type="predicted"/>
<dbReference type="Pfam" id="PF21597">
    <property type="entry name" value="TetR_C_43"/>
    <property type="match status" value="1"/>
</dbReference>
<feature type="domain" description="HTH tetR-type" evidence="5">
    <location>
        <begin position="25"/>
        <end position="83"/>
    </location>
</feature>
<dbReference type="InterPro" id="IPR009057">
    <property type="entry name" value="Homeodomain-like_sf"/>
</dbReference>
<dbReference type="InterPro" id="IPR036271">
    <property type="entry name" value="Tet_transcr_reg_TetR-rel_C_sf"/>
</dbReference>
<keyword evidence="1" id="KW-0805">Transcription regulation</keyword>
<dbReference type="InterPro" id="IPR049445">
    <property type="entry name" value="TetR_SbtR-like_C"/>
</dbReference>
<gene>
    <name evidence="6" type="ORF">GHK86_07190</name>
</gene>
<keyword evidence="2 4" id="KW-0238">DNA-binding</keyword>
<keyword evidence="3" id="KW-0804">Transcription</keyword>
<dbReference type="Proteomes" id="UP000437736">
    <property type="component" value="Unassembled WGS sequence"/>
</dbReference>
<dbReference type="PANTHER" id="PTHR30055:SF234">
    <property type="entry name" value="HTH-TYPE TRANSCRIPTIONAL REGULATOR BETI"/>
    <property type="match status" value="1"/>
</dbReference>
<dbReference type="SUPFAM" id="SSF48498">
    <property type="entry name" value="Tetracyclin repressor-like, C-terminal domain"/>
    <property type="match status" value="1"/>
</dbReference>
<protein>
    <submittedName>
        <fullName evidence="6">TetR family transcriptional regulator</fullName>
    </submittedName>
</protein>
<dbReference type="InterPro" id="IPR001647">
    <property type="entry name" value="HTH_TetR"/>
</dbReference>
<dbReference type="PANTHER" id="PTHR30055">
    <property type="entry name" value="HTH-TYPE TRANSCRIPTIONAL REGULATOR RUTR"/>
    <property type="match status" value="1"/>
</dbReference>
<evidence type="ECO:0000313" key="7">
    <source>
        <dbReference type="Proteomes" id="UP000437736"/>
    </source>
</evidence>
<evidence type="ECO:0000313" key="6">
    <source>
        <dbReference type="EMBL" id="MST32505.1"/>
    </source>
</evidence>
<dbReference type="PROSITE" id="PS50977">
    <property type="entry name" value="HTH_TETR_2"/>
    <property type="match status" value="1"/>
</dbReference>
<evidence type="ECO:0000256" key="4">
    <source>
        <dbReference type="PROSITE-ProRule" id="PRU00335"/>
    </source>
</evidence>
<comment type="caution">
    <text evidence="6">The sequence shown here is derived from an EMBL/GenBank/DDBJ whole genome shotgun (WGS) entry which is preliminary data.</text>
</comment>
<evidence type="ECO:0000256" key="3">
    <source>
        <dbReference type="ARBA" id="ARBA00023163"/>
    </source>
</evidence>
<evidence type="ECO:0000259" key="5">
    <source>
        <dbReference type="PROSITE" id="PS50977"/>
    </source>
</evidence>
<dbReference type="Pfam" id="PF00440">
    <property type="entry name" value="TetR_N"/>
    <property type="match status" value="1"/>
</dbReference>
<name>A0ABW9QRN5_9ACTN</name>
<evidence type="ECO:0000256" key="1">
    <source>
        <dbReference type="ARBA" id="ARBA00023015"/>
    </source>
</evidence>
<organism evidence="6 7">
    <name type="scientific">Acidiferrimicrobium australe</name>
    <dbReference type="NCBI Taxonomy" id="2664430"/>
    <lineage>
        <taxon>Bacteria</taxon>
        <taxon>Bacillati</taxon>
        <taxon>Actinomycetota</taxon>
        <taxon>Acidimicrobiia</taxon>
        <taxon>Acidimicrobiales</taxon>
        <taxon>Acidimicrobiaceae</taxon>
        <taxon>Acidiferrimicrobium</taxon>
    </lineage>
</organism>
<dbReference type="SUPFAM" id="SSF46689">
    <property type="entry name" value="Homeodomain-like"/>
    <property type="match status" value="1"/>
</dbReference>
<dbReference type="Gene3D" id="1.10.357.10">
    <property type="entry name" value="Tetracycline Repressor, domain 2"/>
    <property type="match status" value="1"/>
</dbReference>
<feature type="DNA-binding region" description="H-T-H motif" evidence="4">
    <location>
        <begin position="46"/>
        <end position="65"/>
    </location>
</feature>